<protein>
    <submittedName>
        <fullName evidence="1">(thale cress) hypothetical protein</fullName>
    </submittedName>
</protein>
<dbReference type="EMBL" id="LR881466">
    <property type="protein sequence ID" value="CAD5316764.1"/>
    <property type="molecule type" value="Genomic_DNA"/>
</dbReference>
<dbReference type="PANTHER" id="PTHR13394:SF0">
    <property type="entry name" value="ORIGIN RECOGNITION COMPLEX SUBUNIT 6"/>
    <property type="match status" value="1"/>
</dbReference>
<evidence type="ECO:0000313" key="1">
    <source>
        <dbReference type="EMBL" id="CAD5316764.1"/>
    </source>
</evidence>
<dbReference type="InterPro" id="IPR020529">
    <property type="entry name" value="ORC6_met/pln"/>
</dbReference>
<gene>
    <name evidence="1" type="ORF">AT9943_LOCUS5072</name>
</gene>
<proteinExistence type="predicted"/>
<dbReference type="PANTHER" id="PTHR13394">
    <property type="entry name" value="ORIGIN RECOGNITION COMPLEX SUBUNIT 6"/>
    <property type="match status" value="1"/>
</dbReference>
<dbReference type="GO" id="GO:0006260">
    <property type="term" value="P:DNA replication"/>
    <property type="evidence" value="ECO:0007669"/>
    <property type="project" value="InterPro"/>
</dbReference>
<reference evidence="1 2" key="1">
    <citation type="submission" date="2020-09" db="EMBL/GenBank/DDBJ databases">
        <authorList>
            <person name="Ashkenazy H."/>
        </authorList>
    </citation>
    <scope>NUCLEOTIDE SEQUENCE [LARGE SCALE GENOMIC DNA]</scope>
    <source>
        <strain evidence="2">cv. Cdm-0</strain>
    </source>
</reference>
<dbReference type="AlphaFoldDB" id="A0A7G2E5A4"/>
<organism evidence="1 2">
    <name type="scientific">Arabidopsis thaliana</name>
    <name type="common">Mouse-ear cress</name>
    <dbReference type="NCBI Taxonomy" id="3702"/>
    <lineage>
        <taxon>Eukaryota</taxon>
        <taxon>Viridiplantae</taxon>
        <taxon>Streptophyta</taxon>
        <taxon>Embryophyta</taxon>
        <taxon>Tracheophyta</taxon>
        <taxon>Spermatophyta</taxon>
        <taxon>Magnoliopsida</taxon>
        <taxon>eudicotyledons</taxon>
        <taxon>Gunneridae</taxon>
        <taxon>Pentapetalae</taxon>
        <taxon>rosids</taxon>
        <taxon>malvids</taxon>
        <taxon>Brassicales</taxon>
        <taxon>Brassicaceae</taxon>
        <taxon>Camelineae</taxon>
        <taxon>Arabidopsis</taxon>
    </lineage>
</organism>
<name>A0A7G2E5A4_ARATH</name>
<evidence type="ECO:0000313" key="2">
    <source>
        <dbReference type="Proteomes" id="UP000516314"/>
    </source>
</evidence>
<accession>A0A7G2E5A4</accession>
<dbReference type="GO" id="GO:0005664">
    <property type="term" value="C:nuclear origin of replication recognition complex"/>
    <property type="evidence" value="ECO:0007669"/>
    <property type="project" value="InterPro"/>
</dbReference>
<dbReference type="Proteomes" id="UP000516314">
    <property type="component" value="Chromosome 1"/>
</dbReference>
<sequence>MSNSILQSSESARFVKLLYVLKSQHLDKLRLIEVCGTSESEFHCDLTSMMDLCFDFFRVSKEKKDLKETKGSKSLVDVLPQKKRRLDDTHLMMSLM</sequence>